<dbReference type="Proteomes" id="UP000243589">
    <property type="component" value="Unassembled WGS sequence"/>
</dbReference>
<reference evidence="1 2" key="1">
    <citation type="submission" date="2016-01" db="EMBL/GenBank/DDBJ databases">
        <title>Use of Whole Genome Sequencing to ascertain that Brevibacterium massiliense (Roux, Raoult 2009) is a later heterotypic synonym of Brevibacterium ravenspurgense (Mages 2008).</title>
        <authorList>
            <person name="Bernier A.-M."/>
            <person name="Burdz T."/>
            <person name="Huynh C."/>
            <person name="Pachecho A.L."/>
            <person name="Wiebe D."/>
            <person name="Bonner C."/>
            <person name="Bernard K."/>
        </authorList>
    </citation>
    <scope>NUCLEOTIDE SEQUENCE [LARGE SCALE GENOMIC DNA]</scope>
    <source>
        <strain evidence="1 2">CCUG56047</strain>
    </source>
</reference>
<keyword evidence="2" id="KW-1185">Reference proteome</keyword>
<evidence type="ECO:0000313" key="2">
    <source>
        <dbReference type="Proteomes" id="UP000243589"/>
    </source>
</evidence>
<dbReference type="EMBL" id="LQQC01000002">
    <property type="protein sequence ID" value="KXZ59595.1"/>
    <property type="molecule type" value="Genomic_DNA"/>
</dbReference>
<name>A0A150HC41_9MICO</name>
<dbReference type="PATRIC" id="fig|479117.4.peg.63"/>
<evidence type="ECO:0000313" key="1">
    <source>
        <dbReference type="EMBL" id="KXZ59595.1"/>
    </source>
</evidence>
<comment type="caution">
    <text evidence="1">The sequence shown here is derived from an EMBL/GenBank/DDBJ whole genome shotgun (WGS) entry which is preliminary data.</text>
</comment>
<dbReference type="RefSeq" id="WP_157452666.1">
    <property type="nucleotide sequence ID" value="NZ_LQQC01000002.1"/>
</dbReference>
<protein>
    <submittedName>
        <fullName evidence="1">Uncharacterized protein</fullName>
    </submittedName>
</protein>
<organism evidence="1 2">
    <name type="scientific">Brevibacterium ravenspurgense</name>
    <dbReference type="NCBI Taxonomy" id="479117"/>
    <lineage>
        <taxon>Bacteria</taxon>
        <taxon>Bacillati</taxon>
        <taxon>Actinomycetota</taxon>
        <taxon>Actinomycetes</taxon>
        <taxon>Micrococcales</taxon>
        <taxon>Brevibacteriaceae</taxon>
        <taxon>Brevibacterium</taxon>
    </lineage>
</organism>
<sequence length="117" mass="13387">MSYVALIEVDMPVGKFWDQIRTNQRVQPVREERDSCTAKLNTGEYFTVVKDDSNEVAVVVNLPYDGEDEELYLRRLTENTLKVFEMIVSTIDADAEASIPEFDELIAERKQPSRAAL</sequence>
<proteinExistence type="predicted"/>
<dbReference type="AlphaFoldDB" id="A0A150HC41"/>
<accession>A0A150HC41</accession>
<gene>
    <name evidence="1" type="ORF">Bravens_00064</name>
</gene>